<proteinExistence type="inferred from homology"/>
<evidence type="ECO:0000259" key="7">
    <source>
        <dbReference type="SMART" id="SM00415"/>
    </source>
</evidence>
<feature type="compositionally biased region" description="Low complexity" evidence="6">
    <location>
        <begin position="430"/>
        <end position="441"/>
    </location>
</feature>
<dbReference type="InterPro" id="IPR000232">
    <property type="entry name" value="HSF_DNA-bd"/>
</dbReference>
<accession>A0A9P7B5E0</accession>
<reference evidence="8 9" key="1">
    <citation type="submission" date="2020-11" db="EMBL/GenBank/DDBJ databases">
        <title>Kefir isolates.</title>
        <authorList>
            <person name="Marcisauskas S."/>
            <person name="Kim Y."/>
            <person name="Blasche S."/>
        </authorList>
    </citation>
    <scope>NUCLEOTIDE SEQUENCE [LARGE SCALE GENOMIC DNA]</scope>
    <source>
        <strain evidence="8 9">KR</strain>
    </source>
</reference>
<evidence type="ECO:0000256" key="2">
    <source>
        <dbReference type="ARBA" id="ARBA00006403"/>
    </source>
</evidence>
<dbReference type="OrthoDB" id="2527315at2759"/>
<gene>
    <name evidence="8" type="ORF">C6P46_005395</name>
</gene>
<feature type="region of interest" description="Disordered" evidence="6">
    <location>
        <begin position="170"/>
        <end position="202"/>
    </location>
</feature>
<feature type="region of interest" description="Disordered" evidence="6">
    <location>
        <begin position="27"/>
        <end position="87"/>
    </location>
</feature>
<dbReference type="PANTHER" id="PTHR10015:SF427">
    <property type="entry name" value="HEAT SHOCK FACTOR PROTEIN"/>
    <property type="match status" value="1"/>
</dbReference>
<protein>
    <recommendedName>
        <fullName evidence="7">HSF-type DNA-binding domain-containing protein</fullName>
    </recommendedName>
</protein>
<dbReference type="SUPFAM" id="SSF46785">
    <property type="entry name" value="Winged helix' DNA-binding domain"/>
    <property type="match status" value="1"/>
</dbReference>
<dbReference type="Gene3D" id="1.10.10.10">
    <property type="entry name" value="Winged helix-like DNA-binding domain superfamily/Winged helix DNA-binding domain"/>
    <property type="match status" value="1"/>
</dbReference>
<dbReference type="GO" id="GO:0003700">
    <property type="term" value="F:DNA-binding transcription factor activity"/>
    <property type="evidence" value="ECO:0007669"/>
    <property type="project" value="InterPro"/>
</dbReference>
<feature type="region of interest" description="Disordered" evidence="6">
    <location>
        <begin position="407"/>
        <end position="457"/>
    </location>
</feature>
<dbReference type="Pfam" id="PF00447">
    <property type="entry name" value="HSF_DNA-bind"/>
    <property type="match status" value="1"/>
</dbReference>
<feature type="region of interest" description="Disordered" evidence="6">
    <location>
        <begin position="215"/>
        <end position="280"/>
    </location>
</feature>
<evidence type="ECO:0000256" key="6">
    <source>
        <dbReference type="SAM" id="MobiDB-lite"/>
    </source>
</evidence>
<sequence>MSEILPCPFTAGGCPLFNIQPGADPVQTSCHGGCSPAPAPAAVSVSDKQTQTRPPPPPRAVPLVGHQRSESAPSSSRQHPLLPTPPTIAYDTFGEYDSISSSSASHRSSSALASGLTDALLFGELSLPTGGDNSLEALNVGEPWNALDLAPYGVSPGQVEVPPYWSTQSAAAGSRPFATGSASSAAASSGAAPPPPPPTVKHGLWDIEELVSYEGPRAKRSRKASPPPPPPLSSSRPKLEPIPVVMSPGSMAVGDSGPDQAAQLPTPPSLSSPPSSPEENEHITPFISKLCFLLEHKEYEPWVRWDSTGQYLLVAHSKPHLLQVLEKFFRHTVISSFIRQLNIYGFRRASTSVLLTVLESTKYATSVEIPGTDEIEHFSAADYSAFVNPNFFRSTPGGPQCRLGALKPIAKERPPRSRSTGGKKSAPVTRASGRRGSASSASRKRTPSASSDSEYGG</sequence>
<name>A0A9P7B5E0_RHOMI</name>
<dbReference type="AlphaFoldDB" id="A0A9P7B5E0"/>
<feature type="compositionally biased region" description="Low complexity" evidence="6">
    <location>
        <begin position="180"/>
        <end position="191"/>
    </location>
</feature>
<keyword evidence="3" id="KW-0238">DNA-binding</keyword>
<dbReference type="SMART" id="SM00415">
    <property type="entry name" value="HSF"/>
    <property type="match status" value="1"/>
</dbReference>
<evidence type="ECO:0000256" key="1">
    <source>
        <dbReference type="ARBA" id="ARBA00004123"/>
    </source>
</evidence>
<dbReference type="InterPro" id="IPR036388">
    <property type="entry name" value="WH-like_DNA-bd_sf"/>
</dbReference>
<feature type="compositionally biased region" description="Low complexity" evidence="6">
    <location>
        <begin position="40"/>
        <end position="52"/>
    </location>
</feature>
<keyword evidence="9" id="KW-1185">Reference proteome</keyword>
<comment type="similarity">
    <text evidence="2 5">Belongs to the HSF family.</text>
</comment>
<evidence type="ECO:0000256" key="4">
    <source>
        <dbReference type="ARBA" id="ARBA00023242"/>
    </source>
</evidence>
<evidence type="ECO:0000256" key="3">
    <source>
        <dbReference type="ARBA" id="ARBA00023125"/>
    </source>
</evidence>
<dbReference type="EMBL" id="PUHQ01000059">
    <property type="protein sequence ID" value="KAG0659010.1"/>
    <property type="molecule type" value="Genomic_DNA"/>
</dbReference>
<dbReference type="Proteomes" id="UP000777482">
    <property type="component" value="Unassembled WGS sequence"/>
</dbReference>
<feature type="domain" description="HSF-type DNA-binding" evidence="7">
    <location>
        <begin position="282"/>
        <end position="412"/>
    </location>
</feature>
<feature type="compositionally biased region" description="Pro residues" evidence="6">
    <location>
        <begin position="265"/>
        <end position="276"/>
    </location>
</feature>
<dbReference type="GO" id="GO:0043565">
    <property type="term" value="F:sequence-specific DNA binding"/>
    <property type="evidence" value="ECO:0007669"/>
    <property type="project" value="InterPro"/>
</dbReference>
<feature type="compositionally biased region" description="Polar residues" evidence="6">
    <location>
        <begin position="447"/>
        <end position="457"/>
    </location>
</feature>
<dbReference type="InterPro" id="IPR036390">
    <property type="entry name" value="WH_DNA-bd_sf"/>
</dbReference>
<evidence type="ECO:0000256" key="5">
    <source>
        <dbReference type="RuleBase" id="RU004020"/>
    </source>
</evidence>
<keyword evidence="4" id="KW-0539">Nucleus</keyword>
<organism evidence="8 9">
    <name type="scientific">Rhodotorula mucilaginosa</name>
    <name type="common">Yeast</name>
    <name type="synonym">Rhodotorula rubra</name>
    <dbReference type="NCBI Taxonomy" id="5537"/>
    <lineage>
        <taxon>Eukaryota</taxon>
        <taxon>Fungi</taxon>
        <taxon>Dikarya</taxon>
        <taxon>Basidiomycota</taxon>
        <taxon>Pucciniomycotina</taxon>
        <taxon>Microbotryomycetes</taxon>
        <taxon>Sporidiobolales</taxon>
        <taxon>Sporidiobolaceae</taxon>
        <taxon>Rhodotorula</taxon>
    </lineage>
</organism>
<evidence type="ECO:0000313" key="8">
    <source>
        <dbReference type="EMBL" id="KAG0659010.1"/>
    </source>
</evidence>
<dbReference type="GO" id="GO:0005634">
    <property type="term" value="C:nucleus"/>
    <property type="evidence" value="ECO:0007669"/>
    <property type="project" value="UniProtKB-SubCell"/>
</dbReference>
<comment type="caution">
    <text evidence="8">The sequence shown here is derived from an EMBL/GenBank/DDBJ whole genome shotgun (WGS) entry which is preliminary data.</text>
</comment>
<comment type="subcellular location">
    <subcellularLocation>
        <location evidence="1">Nucleus</location>
    </subcellularLocation>
</comment>
<dbReference type="PANTHER" id="PTHR10015">
    <property type="entry name" value="HEAT SHOCK TRANSCRIPTION FACTOR"/>
    <property type="match status" value="1"/>
</dbReference>
<evidence type="ECO:0000313" key="9">
    <source>
        <dbReference type="Proteomes" id="UP000777482"/>
    </source>
</evidence>
<dbReference type="PRINTS" id="PR00056">
    <property type="entry name" value="HSFDOMAIN"/>
</dbReference>